<gene>
    <name evidence="13" type="ORF">FHE72_11455</name>
</gene>
<dbReference type="GO" id="GO:0000166">
    <property type="term" value="F:nucleotide binding"/>
    <property type="evidence" value="ECO:0007669"/>
    <property type="project" value="UniProtKB-KW"/>
</dbReference>
<evidence type="ECO:0000256" key="3">
    <source>
        <dbReference type="ARBA" id="ARBA00009881"/>
    </source>
</evidence>
<accession>A0A6I6UJL1</accession>
<evidence type="ECO:0000256" key="5">
    <source>
        <dbReference type="ARBA" id="ARBA00022575"/>
    </source>
</evidence>
<dbReference type="RefSeq" id="WP_159362008.1">
    <property type="nucleotide sequence ID" value="NZ_CP047394.1"/>
</dbReference>
<dbReference type="Pfam" id="PF03060">
    <property type="entry name" value="NMO"/>
    <property type="match status" value="1"/>
</dbReference>
<dbReference type="SUPFAM" id="SSF51412">
    <property type="entry name" value="Inosine monophosphate dehydrogenase (IMPDH)"/>
    <property type="match status" value="1"/>
</dbReference>
<evidence type="ECO:0000256" key="1">
    <source>
        <dbReference type="ARBA" id="ARBA00001917"/>
    </source>
</evidence>
<dbReference type="Proteomes" id="UP000465062">
    <property type="component" value="Chromosome"/>
</dbReference>
<comment type="function">
    <text evidence="2">Nitronate monooxygenase that uses molecular oxygen to catalyze the oxidative denitrification of alkyl nitronates. Acts on propionate 3-nitronate (P3N), the presumed physiological substrate. Probably functions in the detoxification of P3N, a metabolic poison produced by plants and fungi as a defense mechanism.</text>
</comment>
<evidence type="ECO:0000256" key="8">
    <source>
        <dbReference type="ARBA" id="ARBA00022741"/>
    </source>
</evidence>
<keyword evidence="5" id="KW-0216">Detoxification</keyword>
<dbReference type="InterPro" id="IPR004136">
    <property type="entry name" value="NMO"/>
</dbReference>
<keyword evidence="6" id="KW-0285">Flavoprotein</keyword>
<evidence type="ECO:0000256" key="4">
    <source>
        <dbReference type="ARBA" id="ARBA00013457"/>
    </source>
</evidence>
<dbReference type="FunFam" id="3.20.20.70:FF:000154">
    <property type="entry name" value="Probable nitronate monooxygenase"/>
    <property type="match status" value="1"/>
</dbReference>
<proteinExistence type="inferred from homology"/>
<dbReference type="AlphaFoldDB" id="A0A6I6UJL1"/>
<organism evidence="13 14">
    <name type="scientific">Rossellomorea vietnamensis</name>
    <dbReference type="NCBI Taxonomy" id="218284"/>
    <lineage>
        <taxon>Bacteria</taxon>
        <taxon>Bacillati</taxon>
        <taxon>Bacillota</taxon>
        <taxon>Bacilli</taxon>
        <taxon>Bacillales</taxon>
        <taxon>Bacillaceae</taxon>
        <taxon>Rossellomorea</taxon>
    </lineage>
</organism>
<comment type="similarity">
    <text evidence="3">Belongs to the nitronate monooxygenase family. NMO class I subfamily.</text>
</comment>
<dbReference type="EMBL" id="CP047394">
    <property type="protein sequence ID" value="QHE61567.1"/>
    <property type="molecule type" value="Genomic_DNA"/>
</dbReference>
<sequence length="358" mass="39210">MWYKNDVTKNLRTKYPIIQAGMAGGVTTPQLVASVSNSGGLGTIGAGYMSVTDLNESIKQVKKQTNLPFGVNVFIPEEAEYTEDQINQMQELLKPFMKELNLFNDDPFTLKQIDFERQIETILEERVPVCSFTFGIPPKEIMKELIKEGIQVIGTATTVEEALINQECGVDLIVAQGSEAGGHRGTFLGTYDESMIGTFSLLPQVVDAVEVPVIAAGGVMDGRGVVAALALGAKGVQMGTAFLTNKESGAKEIHKKAILQAEETNTTLTTAFSGKPARGITNSFIHIMKEYENQILPYPVQNALTKELRREAGNQRNPEFMSLWSGQSPRLSKDVNVHELMDSLVMEVEKGIHRLTGQ</sequence>
<dbReference type="PANTHER" id="PTHR42747:SF3">
    <property type="entry name" value="NITRONATE MONOOXYGENASE-RELATED"/>
    <property type="match status" value="1"/>
</dbReference>
<evidence type="ECO:0000313" key="14">
    <source>
        <dbReference type="Proteomes" id="UP000465062"/>
    </source>
</evidence>
<evidence type="ECO:0000256" key="7">
    <source>
        <dbReference type="ARBA" id="ARBA00022643"/>
    </source>
</evidence>
<dbReference type="KEGG" id="bvq:FHE72_11455"/>
<keyword evidence="9" id="KW-0560">Oxidoreductase</keyword>
<protein>
    <recommendedName>
        <fullName evidence="4">Probable nitronate monooxygenase</fullName>
    </recommendedName>
    <alternativeName>
        <fullName evidence="11">Propionate 3-nitronate monooxygenase</fullName>
    </alternativeName>
</protein>
<dbReference type="CDD" id="cd04730">
    <property type="entry name" value="NPD_like"/>
    <property type="match status" value="1"/>
</dbReference>
<comment type="catalytic activity">
    <reaction evidence="12">
        <text>3 propionate 3-nitronate + 3 O2 + H2O = 3 3-oxopropanoate + 2 nitrate + nitrite + H2O2 + 3 H(+)</text>
        <dbReference type="Rhea" id="RHEA:57332"/>
        <dbReference type="ChEBI" id="CHEBI:15377"/>
        <dbReference type="ChEBI" id="CHEBI:15378"/>
        <dbReference type="ChEBI" id="CHEBI:15379"/>
        <dbReference type="ChEBI" id="CHEBI:16240"/>
        <dbReference type="ChEBI" id="CHEBI:16301"/>
        <dbReference type="ChEBI" id="CHEBI:17632"/>
        <dbReference type="ChEBI" id="CHEBI:33190"/>
        <dbReference type="ChEBI" id="CHEBI:136067"/>
    </reaction>
</comment>
<evidence type="ECO:0000313" key="13">
    <source>
        <dbReference type="EMBL" id="QHE61567.1"/>
    </source>
</evidence>
<evidence type="ECO:0000256" key="12">
    <source>
        <dbReference type="ARBA" id="ARBA00049401"/>
    </source>
</evidence>
<comment type="cofactor">
    <cofactor evidence="1">
        <name>FMN</name>
        <dbReference type="ChEBI" id="CHEBI:58210"/>
    </cofactor>
</comment>
<keyword evidence="10 13" id="KW-0503">Monooxygenase</keyword>
<dbReference type="GO" id="GO:0009636">
    <property type="term" value="P:response to toxic substance"/>
    <property type="evidence" value="ECO:0007669"/>
    <property type="project" value="UniProtKB-KW"/>
</dbReference>
<evidence type="ECO:0000256" key="9">
    <source>
        <dbReference type="ARBA" id="ARBA00023002"/>
    </source>
</evidence>
<keyword evidence="8" id="KW-0547">Nucleotide-binding</keyword>
<dbReference type="PANTHER" id="PTHR42747">
    <property type="entry name" value="NITRONATE MONOOXYGENASE-RELATED"/>
    <property type="match status" value="1"/>
</dbReference>
<reference evidence="13 14" key="1">
    <citation type="submission" date="2019-06" db="EMBL/GenBank/DDBJ databases">
        <title>An operon consisting of a P-type ATPase gene and a transcriptional regular gene given the different cadmium resistance in Bacillus vietamensis 151-6 and Bacillus marisflavi 151-25.</title>
        <authorList>
            <person name="Yu X."/>
        </authorList>
    </citation>
    <scope>NUCLEOTIDE SEQUENCE [LARGE SCALE GENOMIC DNA]</scope>
    <source>
        <strain evidence="13 14">151-6</strain>
    </source>
</reference>
<evidence type="ECO:0000256" key="2">
    <source>
        <dbReference type="ARBA" id="ARBA00003535"/>
    </source>
</evidence>
<dbReference type="GO" id="GO:0018580">
    <property type="term" value="F:nitronate monooxygenase activity"/>
    <property type="evidence" value="ECO:0007669"/>
    <property type="project" value="InterPro"/>
</dbReference>
<dbReference type="InterPro" id="IPR013785">
    <property type="entry name" value="Aldolase_TIM"/>
</dbReference>
<name>A0A6I6UJL1_9BACI</name>
<keyword evidence="7" id="KW-0288">FMN</keyword>
<evidence type="ECO:0000256" key="11">
    <source>
        <dbReference type="ARBA" id="ARBA00031155"/>
    </source>
</evidence>
<evidence type="ECO:0000256" key="6">
    <source>
        <dbReference type="ARBA" id="ARBA00022630"/>
    </source>
</evidence>
<dbReference type="Gene3D" id="3.20.20.70">
    <property type="entry name" value="Aldolase class I"/>
    <property type="match status" value="1"/>
</dbReference>
<evidence type="ECO:0000256" key="10">
    <source>
        <dbReference type="ARBA" id="ARBA00023033"/>
    </source>
</evidence>